<comment type="caution">
    <text evidence="2">The sequence shown here is derived from an EMBL/GenBank/DDBJ whole genome shotgun (WGS) entry which is preliminary data.</text>
</comment>
<proteinExistence type="predicted"/>
<reference evidence="2" key="1">
    <citation type="submission" date="2023-01" db="EMBL/GenBank/DDBJ databases">
        <title>Genome assembly of the deep-sea coral Lophelia pertusa.</title>
        <authorList>
            <person name="Herrera S."/>
            <person name="Cordes E."/>
        </authorList>
    </citation>
    <scope>NUCLEOTIDE SEQUENCE</scope>
    <source>
        <strain evidence="2">USNM1676648</strain>
        <tissue evidence="2">Polyp</tissue>
    </source>
</reference>
<evidence type="ECO:0000313" key="3">
    <source>
        <dbReference type="Proteomes" id="UP001163046"/>
    </source>
</evidence>
<feature type="region of interest" description="Disordered" evidence="1">
    <location>
        <begin position="130"/>
        <end position="165"/>
    </location>
</feature>
<sequence length="195" mass="21165">MLFSRSVSGGNRAASERNLKRAQQSQNACYDTKCYGQRFHAGDRVWYRNRTRTPSPSSRELGGQVQRTLVDSGEVDMVAGNGGQMQTAPINSGEVELEWFEIPASPVTECQPDVLEDSGMLIPASPVADVPGSPVTEIPHQPEVPMEGGPPVAENKSDRGVKGESRLGSETMLEQLCASQSSSWTSLELLHVKSY</sequence>
<gene>
    <name evidence="2" type="ORF">OS493_021619</name>
</gene>
<evidence type="ECO:0000313" key="2">
    <source>
        <dbReference type="EMBL" id="KAJ7330692.1"/>
    </source>
</evidence>
<evidence type="ECO:0000256" key="1">
    <source>
        <dbReference type="SAM" id="MobiDB-lite"/>
    </source>
</evidence>
<dbReference type="OrthoDB" id="10030726at2759"/>
<name>A0A9W9YE74_9CNID</name>
<accession>A0A9W9YE74</accession>
<feature type="region of interest" description="Disordered" evidence="1">
    <location>
        <begin position="1"/>
        <end position="22"/>
    </location>
</feature>
<feature type="compositionally biased region" description="Basic and acidic residues" evidence="1">
    <location>
        <begin position="155"/>
        <end position="165"/>
    </location>
</feature>
<dbReference type="AlphaFoldDB" id="A0A9W9YE74"/>
<organism evidence="2 3">
    <name type="scientific">Desmophyllum pertusum</name>
    <dbReference type="NCBI Taxonomy" id="174260"/>
    <lineage>
        <taxon>Eukaryota</taxon>
        <taxon>Metazoa</taxon>
        <taxon>Cnidaria</taxon>
        <taxon>Anthozoa</taxon>
        <taxon>Hexacorallia</taxon>
        <taxon>Scleractinia</taxon>
        <taxon>Caryophylliina</taxon>
        <taxon>Caryophylliidae</taxon>
        <taxon>Desmophyllum</taxon>
    </lineage>
</organism>
<dbReference type="EMBL" id="MU827791">
    <property type="protein sequence ID" value="KAJ7330692.1"/>
    <property type="molecule type" value="Genomic_DNA"/>
</dbReference>
<protein>
    <submittedName>
        <fullName evidence="2">Uncharacterized protein</fullName>
    </submittedName>
</protein>
<keyword evidence="3" id="KW-1185">Reference proteome</keyword>
<dbReference type="Proteomes" id="UP001163046">
    <property type="component" value="Unassembled WGS sequence"/>
</dbReference>